<dbReference type="EMBL" id="CP053452">
    <property type="protein sequence ID" value="QJW99000.1"/>
    <property type="molecule type" value="Genomic_DNA"/>
</dbReference>
<feature type="compositionally biased region" description="Basic and acidic residues" evidence="1">
    <location>
        <begin position="128"/>
        <end position="138"/>
    </location>
</feature>
<dbReference type="KEGG" id="ftj:FTUN_6596"/>
<accession>A0A6M5Z018</accession>
<sequence length="207" mass="21890">MATTNSCSRPRGEVAGGACAGCWHSRSAEFRLRGQSSHKRLRPPGASGRRLSENTPAGLRPSISNAIVFNVEGATRNEPPGTTHKRHMPGTGIVWVTASGSIDLQLAAAGRAIRVVARDQLGSSPPRRLQEAVKKRGEATGPSPVDRRKSGRAIQIASDARAMPLAVTVTRAGANDGCQTHKVLAAMVVRPPAPEVPTDTTDRRGKR</sequence>
<feature type="region of interest" description="Disordered" evidence="1">
    <location>
        <begin position="122"/>
        <end position="150"/>
    </location>
</feature>
<organism evidence="2 3">
    <name type="scientific">Frigoriglobus tundricola</name>
    <dbReference type="NCBI Taxonomy" id="2774151"/>
    <lineage>
        <taxon>Bacteria</taxon>
        <taxon>Pseudomonadati</taxon>
        <taxon>Planctomycetota</taxon>
        <taxon>Planctomycetia</taxon>
        <taxon>Gemmatales</taxon>
        <taxon>Gemmataceae</taxon>
        <taxon>Frigoriglobus</taxon>
    </lineage>
</organism>
<dbReference type="AlphaFoldDB" id="A0A6M5Z018"/>
<evidence type="ECO:0000313" key="3">
    <source>
        <dbReference type="Proteomes" id="UP000503447"/>
    </source>
</evidence>
<protein>
    <submittedName>
        <fullName evidence="2">Uncharacterized protein</fullName>
    </submittedName>
</protein>
<evidence type="ECO:0000313" key="2">
    <source>
        <dbReference type="EMBL" id="QJW99000.1"/>
    </source>
</evidence>
<keyword evidence="3" id="KW-1185">Reference proteome</keyword>
<evidence type="ECO:0000256" key="1">
    <source>
        <dbReference type="SAM" id="MobiDB-lite"/>
    </source>
</evidence>
<gene>
    <name evidence="2" type="ORF">FTUN_6596</name>
</gene>
<reference evidence="3" key="1">
    <citation type="submission" date="2020-05" db="EMBL/GenBank/DDBJ databases">
        <title>Frigoriglobus tundricola gen. nov., sp. nov., a psychrotolerant cellulolytic planctomycete of the family Gemmataceae with two divergent copies of 16S rRNA gene.</title>
        <authorList>
            <person name="Kulichevskaya I.S."/>
            <person name="Ivanova A.A."/>
            <person name="Naumoff D.G."/>
            <person name="Beletsky A.V."/>
            <person name="Rijpstra W.I.C."/>
            <person name="Sinninghe Damste J.S."/>
            <person name="Mardanov A.V."/>
            <person name="Ravin N.V."/>
            <person name="Dedysh S.N."/>
        </authorList>
    </citation>
    <scope>NUCLEOTIDE SEQUENCE [LARGE SCALE GENOMIC DNA]</scope>
    <source>
        <strain evidence="3">PL17</strain>
    </source>
</reference>
<proteinExistence type="predicted"/>
<name>A0A6M5Z018_9BACT</name>
<feature type="region of interest" description="Disordered" evidence="1">
    <location>
        <begin position="33"/>
        <end position="59"/>
    </location>
</feature>
<dbReference type="Proteomes" id="UP000503447">
    <property type="component" value="Chromosome"/>
</dbReference>